<accession>A0AAN9E9A0</accession>
<dbReference type="PANTHER" id="PTHR10774">
    <property type="entry name" value="EXTENDED SYNAPTOTAGMIN-RELATED"/>
    <property type="match status" value="1"/>
</dbReference>
<name>A0AAN9E9A0_CROPI</name>
<gene>
    <name evidence="2" type="ORF">RIF29_34817</name>
</gene>
<dbReference type="Proteomes" id="UP001372338">
    <property type="component" value="Unassembled WGS sequence"/>
</dbReference>
<sequence>MRKKVDERIRTLIENGVKLRHRSMFVIIEDKSRDQDPVVRPIGELGPKALQQLLPEIPLWVKTPDYERVDWLNKFLLHMWPFLDKAICAMIRKQGLPIFADYIGKYHIKAIEFDKLTLDKDRFLLHYYLEKNLDARERELEREAELDEKAPKVKAKSKMSKAEKEAR</sequence>
<dbReference type="PANTHER" id="PTHR10774:SF62">
    <property type="entry name" value="SYNAPTOTAGMIN-3"/>
    <property type="match status" value="1"/>
</dbReference>
<keyword evidence="3" id="KW-1185">Reference proteome</keyword>
<comment type="caution">
    <text evidence="2">The sequence shown here is derived from an EMBL/GenBank/DDBJ whole genome shotgun (WGS) entry which is preliminary data.</text>
</comment>
<protein>
    <submittedName>
        <fullName evidence="2">Uncharacterized protein</fullName>
    </submittedName>
</protein>
<evidence type="ECO:0000313" key="3">
    <source>
        <dbReference type="Proteomes" id="UP001372338"/>
    </source>
</evidence>
<dbReference type="EMBL" id="JAYWIO010000007">
    <property type="protein sequence ID" value="KAK7251530.1"/>
    <property type="molecule type" value="Genomic_DNA"/>
</dbReference>
<dbReference type="GO" id="GO:0005783">
    <property type="term" value="C:endoplasmic reticulum"/>
    <property type="evidence" value="ECO:0007669"/>
    <property type="project" value="TreeGrafter"/>
</dbReference>
<evidence type="ECO:0000256" key="1">
    <source>
        <dbReference type="SAM" id="MobiDB-lite"/>
    </source>
</evidence>
<reference evidence="2 3" key="1">
    <citation type="submission" date="2024-01" db="EMBL/GenBank/DDBJ databases">
        <title>The genomes of 5 underutilized Papilionoideae crops provide insights into root nodulation and disease resistanc.</title>
        <authorList>
            <person name="Yuan L."/>
        </authorList>
    </citation>
    <scope>NUCLEOTIDE SEQUENCE [LARGE SCALE GENOMIC DNA]</scope>
    <source>
        <strain evidence="2">ZHUSHIDOU_FW_LH</strain>
        <tissue evidence="2">Leaf</tissue>
    </source>
</reference>
<feature type="region of interest" description="Disordered" evidence="1">
    <location>
        <begin position="143"/>
        <end position="167"/>
    </location>
</feature>
<evidence type="ECO:0000313" key="2">
    <source>
        <dbReference type="EMBL" id="KAK7251530.1"/>
    </source>
</evidence>
<dbReference type="InterPro" id="IPR045050">
    <property type="entry name" value="Synaptotagmin_plant"/>
</dbReference>
<dbReference type="AlphaFoldDB" id="A0AAN9E9A0"/>
<dbReference type="GO" id="GO:0008289">
    <property type="term" value="F:lipid binding"/>
    <property type="evidence" value="ECO:0007669"/>
    <property type="project" value="InterPro"/>
</dbReference>
<proteinExistence type="predicted"/>
<organism evidence="2 3">
    <name type="scientific">Crotalaria pallida</name>
    <name type="common">Smooth rattlebox</name>
    <name type="synonym">Crotalaria striata</name>
    <dbReference type="NCBI Taxonomy" id="3830"/>
    <lineage>
        <taxon>Eukaryota</taxon>
        <taxon>Viridiplantae</taxon>
        <taxon>Streptophyta</taxon>
        <taxon>Embryophyta</taxon>
        <taxon>Tracheophyta</taxon>
        <taxon>Spermatophyta</taxon>
        <taxon>Magnoliopsida</taxon>
        <taxon>eudicotyledons</taxon>
        <taxon>Gunneridae</taxon>
        <taxon>Pentapetalae</taxon>
        <taxon>rosids</taxon>
        <taxon>fabids</taxon>
        <taxon>Fabales</taxon>
        <taxon>Fabaceae</taxon>
        <taxon>Papilionoideae</taxon>
        <taxon>50 kb inversion clade</taxon>
        <taxon>genistoids sensu lato</taxon>
        <taxon>core genistoids</taxon>
        <taxon>Crotalarieae</taxon>
        <taxon>Crotalaria</taxon>
    </lineage>
</organism>